<dbReference type="EMBL" id="NBNE01003310">
    <property type="protein sequence ID" value="OWZ08016.1"/>
    <property type="molecule type" value="Genomic_DNA"/>
</dbReference>
<dbReference type="AlphaFoldDB" id="A0A225VRC7"/>
<dbReference type="STRING" id="4795.A0A225VRC7"/>
<evidence type="ECO:0000313" key="2">
    <source>
        <dbReference type="Proteomes" id="UP000198211"/>
    </source>
</evidence>
<evidence type="ECO:0000313" key="1">
    <source>
        <dbReference type="EMBL" id="OWZ08016.1"/>
    </source>
</evidence>
<dbReference type="PANTHER" id="PTHR46586">
    <property type="entry name" value="ANKYRIN REPEAT-CONTAINING PROTEIN"/>
    <property type="match status" value="1"/>
</dbReference>
<organism evidence="1 2">
    <name type="scientific">Phytophthora megakarya</name>
    <dbReference type="NCBI Taxonomy" id="4795"/>
    <lineage>
        <taxon>Eukaryota</taxon>
        <taxon>Sar</taxon>
        <taxon>Stramenopiles</taxon>
        <taxon>Oomycota</taxon>
        <taxon>Peronosporomycetes</taxon>
        <taxon>Peronosporales</taxon>
        <taxon>Peronosporaceae</taxon>
        <taxon>Phytophthora</taxon>
    </lineage>
</organism>
<dbReference type="OrthoDB" id="122883at2759"/>
<reference evidence="2" key="1">
    <citation type="submission" date="2017-03" db="EMBL/GenBank/DDBJ databases">
        <title>Phytopthora megakarya and P. palmivora, two closely related causual agents of cacao black pod achieved similar genome size and gene model numbers by different mechanisms.</title>
        <authorList>
            <person name="Ali S."/>
            <person name="Shao J."/>
            <person name="Larry D.J."/>
            <person name="Kronmiller B."/>
            <person name="Shen D."/>
            <person name="Strem M.D."/>
            <person name="Melnick R.L."/>
            <person name="Guiltinan M.J."/>
            <person name="Tyler B.M."/>
            <person name="Meinhardt L.W."/>
            <person name="Bailey B.A."/>
        </authorList>
    </citation>
    <scope>NUCLEOTIDE SEQUENCE [LARGE SCALE GENOMIC DNA]</scope>
    <source>
        <strain evidence="2">zdho120</strain>
    </source>
</reference>
<dbReference type="InterPro" id="IPR036770">
    <property type="entry name" value="Ankyrin_rpt-contain_sf"/>
</dbReference>
<protein>
    <submittedName>
        <fullName evidence="1">Uncharacterized protein</fullName>
    </submittedName>
</protein>
<dbReference type="SUPFAM" id="SSF140860">
    <property type="entry name" value="Pseudo ankyrin repeat-like"/>
    <property type="match status" value="1"/>
</dbReference>
<dbReference type="Pfam" id="PF13637">
    <property type="entry name" value="Ank_4"/>
    <property type="match status" value="2"/>
</dbReference>
<dbReference type="InterPro" id="IPR002110">
    <property type="entry name" value="Ankyrin_rpt"/>
</dbReference>
<comment type="caution">
    <text evidence="1">The sequence shown here is derived from an EMBL/GenBank/DDBJ whole genome shotgun (WGS) entry which is preliminary data.</text>
</comment>
<keyword evidence="2" id="KW-1185">Reference proteome</keyword>
<gene>
    <name evidence="1" type="ORF">PHMEG_00019505</name>
</gene>
<proteinExistence type="predicted"/>
<accession>A0A225VRC7</accession>
<dbReference type="InterPro" id="IPR052050">
    <property type="entry name" value="SecEffector_AnkRepeat"/>
</dbReference>
<dbReference type="Gene3D" id="1.25.40.20">
    <property type="entry name" value="Ankyrin repeat-containing domain"/>
    <property type="match status" value="2"/>
</dbReference>
<name>A0A225VRC7_9STRA</name>
<sequence length="133" mass="14675">MLAYRVIVMWLNGWYNIISENTASALAAQLGHLDMVRLLHSNNIPGCSKRAIHAAASGGHLDIVKWLQPCTHKASNEFSKEQSIDGAAASAHLEIVQWLLENTDKGCSTTAIDMAAYHNHFDTVASSRALRWF</sequence>
<dbReference type="PANTHER" id="PTHR46586:SF3">
    <property type="entry name" value="ANKYRIN REPEAT-CONTAINING PROTEIN"/>
    <property type="match status" value="1"/>
</dbReference>
<dbReference type="Proteomes" id="UP000198211">
    <property type="component" value="Unassembled WGS sequence"/>
</dbReference>